<dbReference type="Proteomes" id="UP001430377">
    <property type="component" value="Unassembled WGS sequence"/>
</dbReference>
<sequence length="60" mass="6919">MSVTYQPTTGPHRRLRLEPRAADGGMWRYTEVWTGCQWRTEGREPVDVLTIEREGEAADV</sequence>
<keyword evidence="2" id="KW-1185">Reference proteome</keyword>
<dbReference type="EMBL" id="RKLR01000019">
    <property type="protein sequence ID" value="MBX0325778.1"/>
    <property type="molecule type" value="Genomic_DNA"/>
</dbReference>
<reference evidence="1 2" key="1">
    <citation type="submission" date="2021-06" db="EMBL/GenBank/DDBJ databases">
        <title>Halomicroarcula sp. a new haloarchaeum isolated from saline soil.</title>
        <authorList>
            <person name="Duran-Viseras A."/>
            <person name="Sanchez-Porro C."/>
            <person name="Ventosa A."/>
        </authorList>
    </citation>
    <scope>NUCLEOTIDE SEQUENCE [LARGE SCALE GENOMIC DNA]</scope>
    <source>
        <strain evidence="1 2">F13</strain>
    </source>
</reference>
<accession>A0AAW4PVR4</accession>
<name>A0AAW4PVR4_9EURY</name>
<protein>
    <submittedName>
        <fullName evidence="1">Uncharacterized protein</fullName>
    </submittedName>
</protein>
<evidence type="ECO:0000313" key="1">
    <source>
        <dbReference type="EMBL" id="MBX0325778.1"/>
    </source>
</evidence>
<proteinExistence type="predicted"/>
<evidence type="ECO:0000313" key="2">
    <source>
        <dbReference type="Proteomes" id="UP001430377"/>
    </source>
</evidence>
<comment type="caution">
    <text evidence="1">The sequence shown here is derived from an EMBL/GenBank/DDBJ whole genome shotgun (WGS) entry which is preliminary data.</text>
</comment>
<gene>
    <name evidence="1" type="ORF">EGH21_22430</name>
</gene>
<dbReference type="AlphaFoldDB" id="A0AAW4PVR4"/>
<organism evidence="1 2">
    <name type="scientific">Haloarcula rubra</name>
    <dbReference type="NCBI Taxonomy" id="2487747"/>
    <lineage>
        <taxon>Archaea</taxon>
        <taxon>Methanobacteriati</taxon>
        <taxon>Methanobacteriota</taxon>
        <taxon>Stenosarchaea group</taxon>
        <taxon>Halobacteria</taxon>
        <taxon>Halobacteriales</taxon>
        <taxon>Haloarculaceae</taxon>
        <taxon>Haloarcula</taxon>
    </lineage>
</organism>